<sequence length="212" mass="23737">MDDGGVSELMQMNANYVEATAAIQDLENTNTNLKHTIQMNQQMISENEKRIKNCRADMKQIIKARAAKRKQIMARGGRVFVRNQEELDFIASEGDSVERNGVKSSCAWSESESDSCSIFFRVDAVVLLLSAVARKFDYEALQAEASSALLSTDDYLEEIDKLDIICSCSMDSIKAGGSILISTEHLGIILQLLERYEFHTTSKNMKVHELTI</sequence>
<name>A0A8X8W7M4_SALSN</name>
<keyword evidence="3" id="KW-1185">Reference proteome</keyword>
<gene>
    <name evidence="2" type="ORF">SASPL_151256</name>
</gene>
<protein>
    <submittedName>
        <fullName evidence="2">Uncharacterized protein</fullName>
    </submittedName>
</protein>
<dbReference type="AlphaFoldDB" id="A0A8X8W7M4"/>
<dbReference type="EMBL" id="PNBA02000020">
    <property type="protein sequence ID" value="KAG6389782.1"/>
    <property type="molecule type" value="Genomic_DNA"/>
</dbReference>
<comment type="caution">
    <text evidence="2">The sequence shown here is derived from an EMBL/GenBank/DDBJ whole genome shotgun (WGS) entry which is preliminary data.</text>
</comment>
<keyword evidence="1" id="KW-0175">Coiled coil</keyword>
<proteinExistence type="predicted"/>
<feature type="coiled-coil region" evidence="1">
    <location>
        <begin position="9"/>
        <end position="43"/>
    </location>
</feature>
<organism evidence="2">
    <name type="scientific">Salvia splendens</name>
    <name type="common">Scarlet sage</name>
    <dbReference type="NCBI Taxonomy" id="180675"/>
    <lineage>
        <taxon>Eukaryota</taxon>
        <taxon>Viridiplantae</taxon>
        <taxon>Streptophyta</taxon>
        <taxon>Embryophyta</taxon>
        <taxon>Tracheophyta</taxon>
        <taxon>Spermatophyta</taxon>
        <taxon>Magnoliopsida</taxon>
        <taxon>eudicotyledons</taxon>
        <taxon>Gunneridae</taxon>
        <taxon>Pentapetalae</taxon>
        <taxon>asterids</taxon>
        <taxon>lamiids</taxon>
        <taxon>Lamiales</taxon>
        <taxon>Lamiaceae</taxon>
        <taxon>Nepetoideae</taxon>
        <taxon>Mentheae</taxon>
        <taxon>Salviinae</taxon>
        <taxon>Salvia</taxon>
        <taxon>Salvia subgen. Calosphace</taxon>
        <taxon>core Calosphace</taxon>
    </lineage>
</organism>
<reference evidence="2" key="1">
    <citation type="submission" date="2018-01" db="EMBL/GenBank/DDBJ databases">
        <authorList>
            <person name="Mao J.F."/>
        </authorList>
    </citation>
    <scope>NUCLEOTIDE SEQUENCE</scope>
    <source>
        <strain evidence="2">Huo1</strain>
        <tissue evidence="2">Leaf</tissue>
    </source>
</reference>
<evidence type="ECO:0000256" key="1">
    <source>
        <dbReference type="SAM" id="Coils"/>
    </source>
</evidence>
<evidence type="ECO:0000313" key="3">
    <source>
        <dbReference type="Proteomes" id="UP000298416"/>
    </source>
</evidence>
<dbReference type="Proteomes" id="UP000298416">
    <property type="component" value="Unassembled WGS sequence"/>
</dbReference>
<accession>A0A8X8W7M4</accession>
<evidence type="ECO:0000313" key="2">
    <source>
        <dbReference type="EMBL" id="KAG6389782.1"/>
    </source>
</evidence>
<reference evidence="2" key="2">
    <citation type="submission" date="2020-08" db="EMBL/GenBank/DDBJ databases">
        <title>Plant Genome Project.</title>
        <authorList>
            <person name="Zhang R.-G."/>
        </authorList>
    </citation>
    <scope>NUCLEOTIDE SEQUENCE</scope>
    <source>
        <strain evidence="2">Huo1</strain>
        <tissue evidence="2">Leaf</tissue>
    </source>
</reference>